<dbReference type="EMBL" id="CAJOAX010000232">
    <property type="protein sequence ID" value="CAF3545638.1"/>
    <property type="molecule type" value="Genomic_DNA"/>
</dbReference>
<protein>
    <recommendedName>
        <fullName evidence="8">VASt domain-containing protein</fullName>
    </recommendedName>
</protein>
<dbReference type="NCBIfam" id="TIGR00666">
    <property type="entry name" value="PBP4"/>
    <property type="match status" value="1"/>
</dbReference>
<dbReference type="Gene3D" id="3.40.710.10">
    <property type="entry name" value="DD-peptidase/beta-lactamase superfamily"/>
    <property type="match status" value="2"/>
</dbReference>
<organism evidence="9 10">
    <name type="scientific">Rotaria sordida</name>
    <dbReference type="NCBI Taxonomy" id="392033"/>
    <lineage>
        <taxon>Eukaryota</taxon>
        <taxon>Metazoa</taxon>
        <taxon>Spiralia</taxon>
        <taxon>Gnathifera</taxon>
        <taxon>Rotifera</taxon>
        <taxon>Eurotatoria</taxon>
        <taxon>Bdelloidea</taxon>
        <taxon>Philodinida</taxon>
        <taxon>Philodinidae</taxon>
        <taxon>Rotaria</taxon>
    </lineage>
</organism>
<evidence type="ECO:0000256" key="1">
    <source>
        <dbReference type="ARBA" id="ARBA00004370"/>
    </source>
</evidence>
<evidence type="ECO:0000256" key="3">
    <source>
        <dbReference type="ARBA" id="ARBA00022801"/>
    </source>
</evidence>
<dbReference type="GO" id="GO:0004185">
    <property type="term" value="F:serine-type carboxypeptidase activity"/>
    <property type="evidence" value="ECO:0007669"/>
    <property type="project" value="InterPro"/>
</dbReference>
<dbReference type="InterPro" id="IPR012338">
    <property type="entry name" value="Beta-lactam/transpept-like"/>
</dbReference>
<feature type="signal peptide" evidence="7">
    <location>
        <begin position="1"/>
        <end position="18"/>
    </location>
</feature>
<feature type="transmembrane region" description="Helical" evidence="6">
    <location>
        <begin position="728"/>
        <end position="747"/>
    </location>
</feature>
<dbReference type="Proteomes" id="UP000663823">
    <property type="component" value="Unassembled WGS sequence"/>
</dbReference>
<sequence length="775" mass="87359">MKFLFIFINLCIGYQVYAVRNTNFSTVWTNFTQDLQLSHATYSITILDNSTGNIIFSFNKDVGLAPASTLKTVTGAAALHYLSKDYRYKTLLEYSGNINPFGILNGYIYIVGSGDPSLGSWRWNETMGKVIMQRWVNLIAGKGIKHCRGIVLDLSVWPDQTQTIPAGYTWGDLGNYYGAGSSALNWRENQFRLILSPGLAVGDPVILVYIDHPPPSVIFINELITGPPGSGDRTNLYLAPDGTYGYLRGSLGIDSSKNVSIGGAIPNSALFIADELRQGMGWSNATSIKIIYRKDINTTNRTTLDIYQSPPMSEIIYWFEQSSINMYGEVLVRTIAQMINSSINSILPVYCETEHGIEQTEVAVMDGSGLSPENRITTWAIARVLYNVQQRSPWFPLYEHALPTTNGIRMKGGYIHNALSYAGYIAPSDQDDTNSLGEVLHRSTKTSKSSKKSKKPSKFFRTGRLLNPDSDFDNKSRSSSVERSINYKSKCPCDTHYDKLLVERDYNLIADKLFDLIFGKNEFVRTYRQAQRIYDDTGTEWTLNEETKCEERVLTYKVSYESTFVGKGVISSREKQTILHKVAGSHHTVETEVFNDGVKYSDTFSLAIRYCIVQTSATISNLRVTAQIRFCKSVNGFIKQLIERNAYSASQESIKDLNNRLHLISNFKEKRRLSRGEITLTVPSLTNADGRRMSRHDALGITPSNQLMNYDDKTYRTTSILSDPNKTVYLFILVTVFLFLIHLYLYFKLKHMDILVDSLTNLIKISSSSSAKRRS</sequence>
<keyword evidence="4 6" id="KW-0472">Membrane</keyword>
<comment type="similarity">
    <text evidence="2">Belongs to the peptidase S13 family.</text>
</comment>
<comment type="caution">
    <text evidence="9">The sequence shown here is derived from an EMBL/GenBank/DDBJ whole genome shotgun (WGS) entry which is preliminary data.</text>
</comment>
<feature type="domain" description="VASt" evidence="8">
    <location>
        <begin position="497"/>
        <end position="669"/>
    </location>
</feature>
<keyword evidence="3" id="KW-0378">Hydrolase</keyword>
<evidence type="ECO:0000256" key="2">
    <source>
        <dbReference type="ARBA" id="ARBA00006096"/>
    </source>
</evidence>
<evidence type="ECO:0000259" key="8">
    <source>
        <dbReference type="PROSITE" id="PS51778"/>
    </source>
</evidence>
<evidence type="ECO:0000313" key="9">
    <source>
        <dbReference type="EMBL" id="CAF3545638.1"/>
    </source>
</evidence>
<feature type="region of interest" description="Disordered" evidence="5">
    <location>
        <begin position="441"/>
        <end position="478"/>
    </location>
</feature>
<dbReference type="PRINTS" id="PR00922">
    <property type="entry name" value="DADACBPTASE3"/>
</dbReference>
<dbReference type="GO" id="GO:0000270">
    <property type="term" value="P:peptidoglycan metabolic process"/>
    <property type="evidence" value="ECO:0007669"/>
    <property type="project" value="TreeGrafter"/>
</dbReference>
<dbReference type="GO" id="GO:0006508">
    <property type="term" value="P:proteolysis"/>
    <property type="evidence" value="ECO:0007669"/>
    <property type="project" value="InterPro"/>
</dbReference>
<dbReference type="InterPro" id="IPR031968">
    <property type="entry name" value="VASt"/>
</dbReference>
<dbReference type="Pfam" id="PF02113">
    <property type="entry name" value="Peptidase_S13"/>
    <property type="match status" value="1"/>
</dbReference>
<accession>A0A818JN56</accession>
<dbReference type="AlphaFoldDB" id="A0A818JN56"/>
<keyword evidence="6" id="KW-0812">Transmembrane</keyword>
<feature type="compositionally biased region" description="Basic residues" evidence="5">
    <location>
        <begin position="442"/>
        <end position="458"/>
    </location>
</feature>
<dbReference type="SUPFAM" id="SSF56601">
    <property type="entry name" value="beta-lactamase/transpeptidase-like"/>
    <property type="match status" value="1"/>
</dbReference>
<dbReference type="InterPro" id="IPR000667">
    <property type="entry name" value="Peptidase_S13"/>
</dbReference>
<gene>
    <name evidence="9" type="ORF">OTI717_LOCUS4033</name>
</gene>
<evidence type="ECO:0000256" key="4">
    <source>
        <dbReference type="ARBA" id="ARBA00023136"/>
    </source>
</evidence>
<dbReference type="Pfam" id="PF16016">
    <property type="entry name" value="VASt"/>
    <property type="match status" value="1"/>
</dbReference>
<dbReference type="PROSITE" id="PS51778">
    <property type="entry name" value="VAST"/>
    <property type="match status" value="1"/>
</dbReference>
<comment type="subcellular location">
    <subcellularLocation>
        <location evidence="1">Membrane</location>
    </subcellularLocation>
</comment>
<evidence type="ECO:0000256" key="7">
    <source>
        <dbReference type="SAM" id="SignalP"/>
    </source>
</evidence>
<keyword evidence="6" id="KW-1133">Transmembrane helix</keyword>
<reference evidence="9" key="1">
    <citation type="submission" date="2021-02" db="EMBL/GenBank/DDBJ databases">
        <authorList>
            <person name="Nowell W R."/>
        </authorList>
    </citation>
    <scope>NUCLEOTIDE SEQUENCE</scope>
</reference>
<dbReference type="PANTHER" id="PTHR30023:SF0">
    <property type="entry name" value="PENICILLIN-SENSITIVE CARBOXYPEPTIDASE A"/>
    <property type="match status" value="1"/>
</dbReference>
<dbReference type="GO" id="GO:0016020">
    <property type="term" value="C:membrane"/>
    <property type="evidence" value="ECO:0007669"/>
    <property type="project" value="UniProtKB-SubCell"/>
</dbReference>
<dbReference type="PANTHER" id="PTHR30023">
    <property type="entry name" value="D-ALANYL-D-ALANINE CARBOXYPEPTIDASE"/>
    <property type="match status" value="1"/>
</dbReference>
<keyword evidence="7" id="KW-0732">Signal</keyword>
<evidence type="ECO:0000313" key="10">
    <source>
        <dbReference type="Proteomes" id="UP000663823"/>
    </source>
</evidence>
<feature type="chain" id="PRO_5032640547" description="VASt domain-containing protein" evidence="7">
    <location>
        <begin position="19"/>
        <end position="775"/>
    </location>
</feature>
<evidence type="ECO:0000256" key="6">
    <source>
        <dbReference type="SAM" id="Phobius"/>
    </source>
</evidence>
<name>A0A818JN56_9BILA</name>
<proteinExistence type="inferred from homology"/>
<evidence type="ECO:0000256" key="5">
    <source>
        <dbReference type="SAM" id="MobiDB-lite"/>
    </source>
</evidence>